<dbReference type="InterPro" id="IPR039910">
    <property type="entry name" value="D15-like"/>
</dbReference>
<comment type="caution">
    <text evidence="4">The sequence shown here is derived from an EMBL/GenBank/DDBJ whole genome shotgun (WGS) entry which is preliminary data.</text>
</comment>
<evidence type="ECO:0000256" key="2">
    <source>
        <dbReference type="ARBA" id="ARBA00022692"/>
    </source>
</evidence>
<protein>
    <recommendedName>
        <fullName evidence="6">Bacterial surface antigen (D15) domain-containing protein</fullName>
    </recommendedName>
</protein>
<keyword evidence="2" id="KW-0812">Transmembrane</keyword>
<organism evidence="4 5">
    <name type="scientific">Cyclotella atomus</name>
    <dbReference type="NCBI Taxonomy" id="382360"/>
    <lineage>
        <taxon>Eukaryota</taxon>
        <taxon>Sar</taxon>
        <taxon>Stramenopiles</taxon>
        <taxon>Ochrophyta</taxon>
        <taxon>Bacillariophyta</taxon>
        <taxon>Coscinodiscophyceae</taxon>
        <taxon>Thalassiosirophycidae</taxon>
        <taxon>Stephanodiscales</taxon>
        <taxon>Stephanodiscaceae</taxon>
        <taxon>Cyclotella</taxon>
    </lineage>
</organism>
<dbReference type="EMBL" id="JALLPJ020000104">
    <property type="protein sequence ID" value="KAL3802294.1"/>
    <property type="molecule type" value="Genomic_DNA"/>
</dbReference>
<keyword evidence="1" id="KW-0472">Membrane</keyword>
<keyword evidence="1" id="KW-1134">Transmembrane beta strand</keyword>
<dbReference type="AlphaFoldDB" id="A0ABD3QQ24"/>
<dbReference type="Gene3D" id="3.10.20.310">
    <property type="entry name" value="membrane protein fhac"/>
    <property type="match status" value="1"/>
</dbReference>
<accession>A0ABD3QQ24</accession>
<evidence type="ECO:0008006" key="6">
    <source>
        <dbReference type="Google" id="ProtNLM"/>
    </source>
</evidence>
<sequence>MNPSRSERCYMPLVGPFPTTCIIFASLLLHDSCNAYSLPPRRPKSDSRSNFGCGSGGGNNGSPPRPFDFRGDDSYGDESTSVAGVLFLSTTDSAESPEQVRYGLANETSSDHITLRGGGAVKKQSDNIISAIKKMLPFIKSKDTESGAKQQEEILTSTIVTEVTAPTSNLLPPEVLTLSAEHAKLIGGRLTPETLEMTAKSINDWYASQGYVMNSVNGATLVPSQNGQGRVELKVREAKMSRLKDQSVVIRFVEPCGDESDERDEILNLPLQSESSDETQQYQQYRIASGRTRPSKLAKIVGLTPGSHFRIIPQRWSRIVASSGGIFGGQSNVGGSNPIFSTVHALRPIPEDDGSVTVEIIATENKPFASVEYGVTKSLYSDQWEGELDLNHANAFGGGEVATLSVKKGRGSSSQGMTDGPTSWRMSISDDSLSDTGYSVEIFRDNVGTSEDKKSGTRSIGRTGATMQFRMPRTVSPRAISASFEQIEPTDNSAAAPMQTASVTMNLGPLNFLYSGLSAVLTSGVQRDATNKQSKSTSKPYFMGTLTSQKIVPMCLTPFASGDQSKSYVNLAMRHVATVSTKYLPRHEAIMLGLSSRVRGYSYSKKSYTQKGWGSCLRLNKNNEVCPHVAVANSVCGNIELRMPFKPVFNDANPNLNALSSMLEGNIVAFGDWAFSHAQFDSKHDSQAKPERLFRSSSVGIGYRKVAQGLPLKVDAVITEHGTGGIFFGIGRDF</sequence>
<reference evidence="4 5" key="1">
    <citation type="submission" date="2024-10" db="EMBL/GenBank/DDBJ databases">
        <title>Updated reference genomes for cyclostephanoid diatoms.</title>
        <authorList>
            <person name="Roberts W.R."/>
            <person name="Alverson A.J."/>
        </authorList>
    </citation>
    <scope>NUCLEOTIDE SEQUENCE [LARGE SCALE GENOMIC DNA]</scope>
    <source>
        <strain evidence="4 5">AJA010-31</strain>
    </source>
</reference>
<name>A0ABD3QQ24_9STRA</name>
<keyword evidence="5" id="KW-1185">Reference proteome</keyword>
<evidence type="ECO:0000313" key="5">
    <source>
        <dbReference type="Proteomes" id="UP001530400"/>
    </source>
</evidence>
<dbReference type="Proteomes" id="UP001530400">
    <property type="component" value="Unassembled WGS sequence"/>
</dbReference>
<proteinExistence type="predicted"/>
<dbReference type="Gene3D" id="2.40.160.50">
    <property type="entry name" value="membrane protein fhac: a member of the omp85/tpsb transporter family"/>
    <property type="match status" value="1"/>
</dbReference>
<evidence type="ECO:0000256" key="3">
    <source>
        <dbReference type="SAM" id="MobiDB-lite"/>
    </source>
</evidence>
<evidence type="ECO:0000313" key="4">
    <source>
        <dbReference type="EMBL" id="KAL3802294.1"/>
    </source>
</evidence>
<dbReference type="PANTHER" id="PTHR12815:SF18">
    <property type="entry name" value="SORTING AND ASSEMBLY MACHINERY COMPONENT 50 HOMOLOG"/>
    <property type="match status" value="1"/>
</dbReference>
<gene>
    <name evidence="4" type="ORF">ACHAWO_002142</name>
</gene>
<feature type="region of interest" description="Disordered" evidence="3">
    <location>
        <begin position="39"/>
        <end position="76"/>
    </location>
</feature>
<dbReference type="PANTHER" id="PTHR12815">
    <property type="entry name" value="SORTING AND ASSEMBLY MACHINERY SAMM50 PROTEIN FAMILY MEMBER"/>
    <property type="match status" value="1"/>
</dbReference>
<evidence type="ECO:0000256" key="1">
    <source>
        <dbReference type="ARBA" id="ARBA00022452"/>
    </source>
</evidence>